<dbReference type="Gramene" id="ERN02290">
    <property type="protein sequence ID" value="ERN02290"/>
    <property type="gene ID" value="AMTR_s00084p00073130"/>
</dbReference>
<accession>W1P5Q5</accession>
<reference evidence="3" key="1">
    <citation type="journal article" date="2013" name="Science">
        <title>The Amborella genome and the evolution of flowering plants.</title>
        <authorList>
            <consortium name="Amborella Genome Project"/>
        </authorList>
    </citation>
    <scope>NUCLEOTIDE SEQUENCE [LARGE SCALE GENOMIC DNA]</scope>
</reference>
<dbReference type="EMBL" id="KI394648">
    <property type="protein sequence ID" value="ERN02290.1"/>
    <property type="molecule type" value="Genomic_DNA"/>
</dbReference>
<evidence type="ECO:0000313" key="2">
    <source>
        <dbReference type="EMBL" id="ERN02290.1"/>
    </source>
</evidence>
<keyword evidence="3" id="KW-1185">Reference proteome</keyword>
<evidence type="ECO:0000256" key="1">
    <source>
        <dbReference type="SAM" id="MobiDB-lite"/>
    </source>
</evidence>
<dbReference type="HOGENOM" id="CLU_2641445_0_0_1"/>
<dbReference type="Proteomes" id="UP000017836">
    <property type="component" value="Unassembled WGS sequence"/>
</dbReference>
<name>W1P5Q5_AMBTC</name>
<evidence type="ECO:0000313" key="3">
    <source>
        <dbReference type="Proteomes" id="UP000017836"/>
    </source>
</evidence>
<dbReference type="AlphaFoldDB" id="W1P5Q5"/>
<organism evidence="2 3">
    <name type="scientific">Amborella trichopoda</name>
    <dbReference type="NCBI Taxonomy" id="13333"/>
    <lineage>
        <taxon>Eukaryota</taxon>
        <taxon>Viridiplantae</taxon>
        <taxon>Streptophyta</taxon>
        <taxon>Embryophyta</taxon>
        <taxon>Tracheophyta</taxon>
        <taxon>Spermatophyta</taxon>
        <taxon>Magnoliopsida</taxon>
        <taxon>Amborellales</taxon>
        <taxon>Amborellaceae</taxon>
        <taxon>Amborella</taxon>
    </lineage>
</organism>
<feature type="region of interest" description="Disordered" evidence="1">
    <location>
        <begin position="51"/>
        <end position="77"/>
    </location>
</feature>
<protein>
    <submittedName>
        <fullName evidence="2">Uncharacterized protein</fullName>
    </submittedName>
</protein>
<sequence length="77" mass="8644">MEEVARLKSTSVPLPSFISETQETTVQMNSQSNPLISVEVIPRWDLYSPEAGREDVDATTSSESNGPRMMDEARRRT</sequence>
<gene>
    <name evidence="2" type="ORF">AMTR_s00084p00073130</name>
</gene>
<proteinExistence type="predicted"/>